<name>A0AAE3GZB4_9CYAN</name>
<evidence type="ECO:0000313" key="1">
    <source>
        <dbReference type="EMBL" id="MCP2732531.1"/>
    </source>
</evidence>
<gene>
    <name evidence="1" type="ORF">NJ959_29295</name>
</gene>
<proteinExistence type="predicted"/>
<organism evidence="1 2">
    <name type="scientific">Limnofasciculus baicalensis BBK-W-15</name>
    <dbReference type="NCBI Taxonomy" id="2699891"/>
    <lineage>
        <taxon>Bacteria</taxon>
        <taxon>Bacillati</taxon>
        <taxon>Cyanobacteriota</taxon>
        <taxon>Cyanophyceae</taxon>
        <taxon>Coleofasciculales</taxon>
        <taxon>Coleofasciculaceae</taxon>
        <taxon>Limnofasciculus</taxon>
        <taxon>Limnofasciculus baicalensis</taxon>
    </lineage>
</organism>
<dbReference type="EMBL" id="JAMZMM010000640">
    <property type="protein sequence ID" value="MCP2732531.1"/>
    <property type="molecule type" value="Genomic_DNA"/>
</dbReference>
<evidence type="ECO:0000313" key="2">
    <source>
        <dbReference type="Proteomes" id="UP001204953"/>
    </source>
</evidence>
<comment type="caution">
    <text evidence="1">The sequence shown here is derived from an EMBL/GenBank/DDBJ whole genome shotgun (WGS) entry which is preliminary data.</text>
</comment>
<dbReference type="Proteomes" id="UP001204953">
    <property type="component" value="Unassembled WGS sequence"/>
</dbReference>
<keyword evidence="2" id="KW-1185">Reference proteome</keyword>
<dbReference type="AlphaFoldDB" id="A0AAE3GZB4"/>
<reference evidence="1" key="1">
    <citation type="submission" date="2022-06" db="EMBL/GenBank/DDBJ databases">
        <title>New cyanobacteria of genus Symplocastrum in benthos of Lake Baikal.</title>
        <authorList>
            <person name="Sorokovikova E."/>
            <person name="Tikhonova I."/>
            <person name="Krasnopeev A."/>
            <person name="Evseev P."/>
            <person name="Gladkikh A."/>
            <person name="Belykh O."/>
        </authorList>
    </citation>
    <scope>NUCLEOTIDE SEQUENCE</scope>
    <source>
        <strain evidence="1">BBK-W-15</strain>
    </source>
</reference>
<dbReference type="RefSeq" id="WP_254015238.1">
    <property type="nucleotide sequence ID" value="NZ_JAMZMM010000640.1"/>
</dbReference>
<feature type="non-terminal residue" evidence="1">
    <location>
        <position position="74"/>
    </location>
</feature>
<sequence length="74" mass="8502">MRRGSLQPGFWIAVNRRAITDRSGTVFCRIAHYKRFWNAIGDEDLQDLWDCFPYSLLSTPCSPLPTPPFLANDV</sequence>
<protein>
    <submittedName>
        <fullName evidence="1">Uncharacterized protein</fullName>
    </submittedName>
</protein>
<accession>A0AAE3GZB4</accession>